<keyword evidence="1" id="KW-0812">Transmembrane</keyword>
<evidence type="ECO:0000313" key="3">
    <source>
        <dbReference type="Proteomes" id="UP000548423"/>
    </source>
</evidence>
<feature type="transmembrane region" description="Helical" evidence="1">
    <location>
        <begin position="176"/>
        <end position="197"/>
    </location>
</feature>
<gene>
    <name evidence="2" type="ORF">F4694_006043</name>
</gene>
<dbReference type="InterPro" id="IPR006938">
    <property type="entry name" value="DUF624"/>
</dbReference>
<organism evidence="2 3">
    <name type="scientific">Neobacillus niacini</name>
    <dbReference type="NCBI Taxonomy" id="86668"/>
    <lineage>
        <taxon>Bacteria</taxon>
        <taxon>Bacillati</taxon>
        <taxon>Bacillota</taxon>
        <taxon>Bacilli</taxon>
        <taxon>Bacillales</taxon>
        <taxon>Bacillaceae</taxon>
        <taxon>Neobacillus</taxon>
    </lineage>
</organism>
<evidence type="ECO:0000256" key="1">
    <source>
        <dbReference type="SAM" id="Phobius"/>
    </source>
</evidence>
<feature type="transmembrane region" description="Helical" evidence="1">
    <location>
        <begin position="25"/>
        <end position="49"/>
    </location>
</feature>
<sequence length="212" mass="24027">MQFGSFSNAVYTFCDWVARLAYINLLWILFTLSGFVIFGFFPATIAMLATLRQFIRKNHPPVFQTFWQYYKKEFFNSNKLGLMIVAIGFILYFNITFLQSTSTNMSSFLFYSSVIMSGIYFIIICYTLASYVEVEQPLGTHLKNALLITISNPLPSLFIIFGFAAVYFAVTYLSGLGFFFSVSTLGLVILSSANLAFKTILKKQEKLGTLAK</sequence>
<dbReference type="EMBL" id="JACCBX010000019">
    <property type="protein sequence ID" value="NYE09186.1"/>
    <property type="molecule type" value="Genomic_DNA"/>
</dbReference>
<accession>A0A852TNE6</accession>
<comment type="caution">
    <text evidence="2">The sequence shown here is derived from an EMBL/GenBank/DDBJ whole genome shotgun (WGS) entry which is preliminary data.</text>
</comment>
<proteinExistence type="predicted"/>
<evidence type="ECO:0000313" key="2">
    <source>
        <dbReference type="EMBL" id="NYE09186.1"/>
    </source>
</evidence>
<dbReference type="Pfam" id="PF04854">
    <property type="entry name" value="DUF624"/>
    <property type="match status" value="1"/>
</dbReference>
<feature type="transmembrane region" description="Helical" evidence="1">
    <location>
        <begin position="80"/>
        <end position="98"/>
    </location>
</feature>
<protein>
    <submittedName>
        <fullName evidence="2">Membrane protein YesL</fullName>
    </submittedName>
</protein>
<dbReference type="AlphaFoldDB" id="A0A852TNE6"/>
<keyword evidence="1" id="KW-1133">Transmembrane helix</keyword>
<feature type="transmembrane region" description="Helical" evidence="1">
    <location>
        <begin position="144"/>
        <end position="170"/>
    </location>
</feature>
<reference evidence="3" key="1">
    <citation type="submission" date="2020-07" db="EMBL/GenBank/DDBJ databases">
        <authorList>
            <person name="Partida-Martinez L."/>
            <person name="Huntemann M."/>
            <person name="Clum A."/>
            <person name="Wang J."/>
            <person name="Palaniappan K."/>
            <person name="Ritter S."/>
            <person name="Chen I.-M."/>
            <person name="Stamatis D."/>
            <person name="Reddy T."/>
            <person name="O'Malley R."/>
            <person name="Daum C."/>
            <person name="Shapiro N."/>
            <person name="Ivanova N."/>
            <person name="Kyrpides N."/>
            <person name="Woyke T."/>
        </authorList>
    </citation>
    <scope>NUCLEOTIDE SEQUENCE [LARGE SCALE GENOMIC DNA]</scope>
    <source>
        <strain evidence="3">AT2.8</strain>
    </source>
</reference>
<feature type="transmembrane region" description="Helical" evidence="1">
    <location>
        <begin position="110"/>
        <end position="132"/>
    </location>
</feature>
<dbReference type="Proteomes" id="UP000548423">
    <property type="component" value="Unassembled WGS sequence"/>
</dbReference>
<reference evidence="3" key="2">
    <citation type="submission" date="2020-08" db="EMBL/GenBank/DDBJ databases">
        <title>The Agave Microbiome: Exploring the role of microbial communities in plant adaptations to desert environments.</title>
        <authorList>
            <person name="Partida-Martinez L.P."/>
        </authorList>
    </citation>
    <scope>NUCLEOTIDE SEQUENCE [LARGE SCALE GENOMIC DNA]</scope>
    <source>
        <strain evidence="3">AT2.8</strain>
    </source>
</reference>
<keyword evidence="1" id="KW-0472">Membrane</keyword>
<name>A0A852TNE6_9BACI</name>